<name>V4ADC9_LOTGI</name>
<feature type="transmembrane region" description="Helical" evidence="6">
    <location>
        <begin position="278"/>
        <end position="298"/>
    </location>
</feature>
<dbReference type="Proteomes" id="UP000030746">
    <property type="component" value="Unassembled WGS sequence"/>
</dbReference>
<dbReference type="EMBL" id="KB202283">
    <property type="protein sequence ID" value="ESO91326.1"/>
    <property type="molecule type" value="Genomic_DNA"/>
</dbReference>
<keyword evidence="3 6" id="KW-0812">Transmembrane</keyword>
<feature type="transmembrane region" description="Helical" evidence="6">
    <location>
        <begin position="248"/>
        <end position="272"/>
    </location>
</feature>
<dbReference type="InterPro" id="IPR005828">
    <property type="entry name" value="MFS_sugar_transport-like"/>
</dbReference>
<keyword evidence="5 6" id="KW-0472">Membrane</keyword>
<comment type="subcellular location">
    <subcellularLocation>
        <location evidence="1">Membrane</location>
        <topology evidence="1">Multi-pass membrane protein</topology>
    </subcellularLocation>
</comment>
<dbReference type="GO" id="GO:0016324">
    <property type="term" value="C:apical plasma membrane"/>
    <property type="evidence" value="ECO:0007669"/>
    <property type="project" value="TreeGrafter"/>
</dbReference>
<dbReference type="AlphaFoldDB" id="V4ADC9"/>
<dbReference type="PRINTS" id="PR00171">
    <property type="entry name" value="SUGRTRNSPORT"/>
</dbReference>
<evidence type="ECO:0000256" key="2">
    <source>
        <dbReference type="ARBA" id="ARBA00022448"/>
    </source>
</evidence>
<evidence type="ECO:0000259" key="7">
    <source>
        <dbReference type="PROSITE" id="PS50850"/>
    </source>
</evidence>
<feature type="transmembrane region" description="Helical" evidence="6">
    <location>
        <begin position="151"/>
        <end position="172"/>
    </location>
</feature>
<dbReference type="GO" id="GO:0005366">
    <property type="term" value="F:myo-inositol:proton symporter activity"/>
    <property type="evidence" value="ECO:0007669"/>
    <property type="project" value="TreeGrafter"/>
</dbReference>
<feature type="transmembrane region" description="Helical" evidence="6">
    <location>
        <begin position="310"/>
        <end position="327"/>
    </location>
</feature>
<evidence type="ECO:0000256" key="6">
    <source>
        <dbReference type="SAM" id="Phobius"/>
    </source>
</evidence>
<feature type="transmembrane region" description="Helical" evidence="6">
    <location>
        <begin position="57"/>
        <end position="77"/>
    </location>
</feature>
<dbReference type="SUPFAM" id="SSF103473">
    <property type="entry name" value="MFS general substrate transporter"/>
    <property type="match status" value="1"/>
</dbReference>
<dbReference type="CTD" id="20229970"/>
<evidence type="ECO:0000313" key="8">
    <source>
        <dbReference type="EMBL" id="ESO91326.1"/>
    </source>
</evidence>
<feature type="transmembrane region" description="Helical" evidence="6">
    <location>
        <begin position="411"/>
        <end position="431"/>
    </location>
</feature>
<feature type="transmembrane region" description="Helical" evidence="6">
    <location>
        <begin position="120"/>
        <end position="145"/>
    </location>
</feature>
<dbReference type="RefSeq" id="XP_009058022.1">
    <property type="nucleotide sequence ID" value="XM_009059774.1"/>
</dbReference>
<dbReference type="InterPro" id="IPR020846">
    <property type="entry name" value="MFS_dom"/>
</dbReference>
<dbReference type="Gene3D" id="1.20.1250.20">
    <property type="entry name" value="MFS general substrate transporter like domains"/>
    <property type="match status" value="2"/>
</dbReference>
<dbReference type="OrthoDB" id="4142200at2759"/>
<dbReference type="KEGG" id="lgi:LOTGIDRAFT_105363"/>
<accession>V4ADC9</accession>
<evidence type="ECO:0000256" key="4">
    <source>
        <dbReference type="ARBA" id="ARBA00022989"/>
    </source>
</evidence>
<dbReference type="OMA" id="LEYETWM"/>
<reference evidence="8 9" key="1">
    <citation type="journal article" date="2013" name="Nature">
        <title>Insights into bilaterian evolution from three spiralian genomes.</title>
        <authorList>
            <person name="Simakov O."/>
            <person name="Marletaz F."/>
            <person name="Cho S.J."/>
            <person name="Edsinger-Gonzales E."/>
            <person name="Havlak P."/>
            <person name="Hellsten U."/>
            <person name="Kuo D.H."/>
            <person name="Larsson T."/>
            <person name="Lv J."/>
            <person name="Arendt D."/>
            <person name="Savage R."/>
            <person name="Osoegawa K."/>
            <person name="de Jong P."/>
            <person name="Grimwood J."/>
            <person name="Chapman J.A."/>
            <person name="Shapiro H."/>
            <person name="Aerts A."/>
            <person name="Otillar R.P."/>
            <person name="Terry A.Y."/>
            <person name="Boore J.L."/>
            <person name="Grigoriev I.V."/>
            <person name="Lindberg D.R."/>
            <person name="Seaver E.C."/>
            <person name="Weisblat D.A."/>
            <person name="Putnam N.H."/>
            <person name="Rokhsar D.S."/>
        </authorList>
    </citation>
    <scope>NUCLEOTIDE SEQUENCE [LARGE SCALE GENOMIC DNA]</scope>
</reference>
<organism evidence="8 9">
    <name type="scientific">Lottia gigantea</name>
    <name type="common">Giant owl limpet</name>
    <dbReference type="NCBI Taxonomy" id="225164"/>
    <lineage>
        <taxon>Eukaryota</taxon>
        <taxon>Metazoa</taxon>
        <taxon>Spiralia</taxon>
        <taxon>Lophotrochozoa</taxon>
        <taxon>Mollusca</taxon>
        <taxon>Gastropoda</taxon>
        <taxon>Patellogastropoda</taxon>
        <taxon>Lottioidea</taxon>
        <taxon>Lottiidae</taxon>
        <taxon>Lottia</taxon>
    </lineage>
</organism>
<keyword evidence="9" id="KW-1185">Reference proteome</keyword>
<evidence type="ECO:0000256" key="3">
    <source>
        <dbReference type="ARBA" id="ARBA00022692"/>
    </source>
</evidence>
<feature type="domain" description="Major facilitator superfamily (MFS) profile" evidence="7">
    <location>
        <begin position="1"/>
        <end position="503"/>
    </location>
</feature>
<sequence length="503" mass="56006">MVSGFLFGYDTGVVSGSMLLIQPFFHLSMLWAQVIVSATVGTAALTSSVAEFVADFVGRKVIIGTAAVLFTTGAIVMGEAETILVIIVGRVIVGFAMGLSTVVVVLYVKESALATRLKWLLGWLQLMYTIGNMVSNFLTMVLHYLGDKMVWQYLLGFGAIPSILQFIAIILLPESPRWLMECDDAEGTRESLILLRGTDQIGDELEAIRLDVEEERNELDKGMRLSKPPIIRILLKPKVRQSAMNVSFLHLFQQLSGISCIILYGGSMILLSGLPTNLSLILLNIPNVLYVVATYLSNKFEPMKDDRRQLLVSSFIGKIVLIRFVHFESTVICGSEQKDSFLSRSMCFSFRTCAMCTYTEFCGFCYTNWWDGSCLPTDLNNSYKSVVGRCNHSHTANPYYKFIHSECPSDFGWFVVVGMVVFVLAYAPGLGQITQRENSQRCPVWARKTSNSIARSINWGANLIISMTFLLLMVAMTKYGTCWMFTGLCLIGVIYTAILLPDE</sequence>
<keyword evidence="2" id="KW-0813">Transport</keyword>
<dbReference type="PANTHER" id="PTHR48020:SF12">
    <property type="entry name" value="PROTON MYO-INOSITOL COTRANSPORTER"/>
    <property type="match status" value="1"/>
</dbReference>
<dbReference type="PANTHER" id="PTHR48020">
    <property type="entry name" value="PROTON MYO-INOSITOL COTRANSPORTER"/>
    <property type="match status" value="1"/>
</dbReference>
<dbReference type="InterPro" id="IPR036259">
    <property type="entry name" value="MFS_trans_sf"/>
</dbReference>
<gene>
    <name evidence="8" type="ORF">LOTGIDRAFT_105363</name>
</gene>
<dbReference type="HOGENOM" id="CLU_001265_30_5_1"/>
<evidence type="ECO:0000313" key="9">
    <source>
        <dbReference type="Proteomes" id="UP000030746"/>
    </source>
</evidence>
<dbReference type="InterPro" id="IPR050814">
    <property type="entry name" value="Myo-inositol_Transporter"/>
</dbReference>
<keyword evidence="4 6" id="KW-1133">Transmembrane helix</keyword>
<dbReference type="PROSITE" id="PS50850">
    <property type="entry name" value="MFS"/>
    <property type="match status" value="1"/>
</dbReference>
<evidence type="ECO:0000256" key="1">
    <source>
        <dbReference type="ARBA" id="ARBA00004141"/>
    </source>
</evidence>
<feature type="transmembrane region" description="Helical" evidence="6">
    <location>
        <begin position="457"/>
        <end position="477"/>
    </location>
</feature>
<feature type="transmembrane region" description="Helical" evidence="6">
    <location>
        <begin position="24"/>
        <end position="45"/>
    </location>
</feature>
<dbReference type="InterPro" id="IPR003663">
    <property type="entry name" value="Sugar/inositol_transpt"/>
</dbReference>
<proteinExistence type="predicted"/>
<feature type="transmembrane region" description="Helical" evidence="6">
    <location>
        <begin position="483"/>
        <end position="500"/>
    </location>
</feature>
<dbReference type="GeneID" id="20229970"/>
<feature type="transmembrane region" description="Helical" evidence="6">
    <location>
        <begin position="83"/>
        <end position="108"/>
    </location>
</feature>
<evidence type="ECO:0000256" key="5">
    <source>
        <dbReference type="ARBA" id="ARBA00023136"/>
    </source>
</evidence>
<dbReference type="Pfam" id="PF00083">
    <property type="entry name" value="Sugar_tr"/>
    <property type="match status" value="2"/>
</dbReference>
<protein>
    <recommendedName>
        <fullName evidence="7">Major facilitator superfamily (MFS) profile domain-containing protein</fullName>
    </recommendedName>
</protein>